<dbReference type="EMBL" id="JAHSPG010000001">
    <property type="protein sequence ID" value="MBV4355986.1"/>
    <property type="molecule type" value="Genomic_DNA"/>
</dbReference>
<comment type="caution">
    <text evidence="2">The sequence shown here is derived from an EMBL/GenBank/DDBJ whole genome shotgun (WGS) entry which is preliminary data.</text>
</comment>
<feature type="domain" description="FAS1" evidence="1">
    <location>
        <begin position="180"/>
        <end position="344"/>
    </location>
</feature>
<dbReference type="PROSITE" id="PS50213">
    <property type="entry name" value="FAS1"/>
    <property type="match status" value="2"/>
</dbReference>
<dbReference type="InterPro" id="IPR000782">
    <property type="entry name" value="FAS1_domain"/>
</dbReference>
<dbReference type="AlphaFoldDB" id="A0A9E2S4Y4"/>
<evidence type="ECO:0000313" key="3">
    <source>
        <dbReference type="Proteomes" id="UP000812270"/>
    </source>
</evidence>
<dbReference type="InterPro" id="IPR050904">
    <property type="entry name" value="Adhesion/Biosynth-related"/>
</dbReference>
<name>A0A9E2S4Y4_9BACT</name>
<dbReference type="PANTHER" id="PTHR10900:SF77">
    <property type="entry name" value="FI19380P1"/>
    <property type="match status" value="1"/>
</dbReference>
<proteinExistence type="predicted"/>
<dbReference type="RefSeq" id="WP_217789529.1">
    <property type="nucleotide sequence ID" value="NZ_JAHSPG010000001.1"/>
</dbReference>
<dbReference type="Proteomes" id="UP000812270">
    <property type="component" value="Unassembled WGS sequence"/>
</dbReference>
<evidence type="ECO:0000313" key="2">
    <source>
        <dbReference type="EMBL" id="MBV4355986.1"/>
    </source>
</evidence>
<dbReference type="PANTHER" id="PTHR10900">
    <property type="entry name" value="PERIOSTIN-RELATED"/>
    <property type="match status" value="1"/>
</dbReference>
<evidence type="ECO:0000259" key="1">
    <source>
        <dbReference type="PROSITE" id="PS50213"/>
    </source>
</evidence>
<sequence length="569" mass="63275">MRKILFLLMIITIAVVAGVTLKSCKKVDIKETTTTDVNMLDYLKQDSMQRFTLLIDIVNKTGYDAFLNAYGTYTLFAPTDDAIKSYLKSNGKSSLDQLTVDQMKDILRFHMLEEMVNTAEFNDGKLPSVTMYGQFLVTGVSNTEGISSYVVNRQALVKQANVIVGNGIIQVIDNVLTPTTYTLAQLAEQNADYSVFTQALKATGYYDTLNSMKNADGSQRWLTLIAETNKALADSGFHSYDELKAKYCNTGDPKNPKDSLHLYVAYHILSNVKYLADIVMSGSHETLAPLEVVTDKMINKKVLLNDDEYSTINGTVHEPGVELEQAGSDVSATNGVLHKALSHLRIKVRSPFPVYWDLCAEVPELTRLSAVYKKKTYLFDYADGNALKDVKWEKSCLKYRAGVTGYLGDYWQMGLGTKGSNTDNLGECAGNTWIEFTTPLLVKGKYKVWFCYFTQNTSKISAVQASFDSIPLNSALIQFHSKISTVDPLKEAEQEALGWKWWAGASKKSGSTAARMLGIVDVKVTGRHKIRFDLVSGSNSDCNFDMVHFIPVGMNQTVPRFNPDGSIEY</sequence>
<gene>
    <name evidence="2" type="ORF">KTO63_02420</name>
</gene>
<feature type="domain" description="FAS1" evidence="1">
    <location>
        <begin position="38"/>
        <end position="176"/>
    </location>
</feature>
<organism evidence="2 3">
    <name type="scientific">Pinibacter aurantiacus</name>
    <dbReference type="NCBI Taxonomy" id="2851599"/>
    <lineage>
        <taxon>Bacteria</taxon>
        <taxon>Pseudomonadati</taxon>
        <taxon>Bacteroidota</taxon>
        <taxon>Chitinophagia</taxon>
        <taxon>Chitinophagales</taxon>
        <taxon>Chitinophagaceae</taxon>
        <taxon>Pinibacter</taxon>
    </lineage>
</organism>
<accession>A0A9E2S4Y4</accession>
<protein>
    <submittedName>
        <fullName evidence="2">Fasciclin domain-containing protein</fullName>
    </submittedName>
</protein>
<reference evidence="2" key="1">
    <citation type="submission" date="2021-06" db="EMBL/GenBank/DDBJ databases">
        <authorList>
            <person name="Huq M.A."/>
        </authorList>
    </citation>
    <scope>NUCLEOTIDE SEQUENCE</scope>
    <source>
        <strain evidence="2">MAH-26</strain>
    </source>
</reference>
<dbReference type="SMART" id="SM00554">
    <property type="entry name" value="FAS1"/>
    <property type="match status" value="1"/>
</dbReference>
<keyword evidence="3" id="KW-1185">Reference proteome</keyword>
<dbReference type="Pfam" id="PF02469">
    <property type="entry name" value="Fasciclin"/>
    <property type="match status" value="2"/>
</dbReference>